<dbReference type="Pfam" id="PF01633">
    <property type="entry name" value="Choline_kinase"/>
    <property type="match status" value="1"/>
</dbReference>
<dbReference type="Proteomes" id="UP000499080">
    <property type="component" value="Unassembled WGS sequence"/>
</dbReference>
<reference evidence="6 7" key="1">
    <citation type="journal article" date="2019" name="Sci. Rep.">
        <title>Orb-weaving spider Araneus ventricosus genome elucidates the spidroin gene catalogue.</title>
        <authorList>
            <person name="Kono N."/>
            <person name="Nakamura H."/>
            <person name="Ohtoshi R."/>
            <person name="Moran D.A.P."/>
            <person name="Shinohara A."/>
            <person name="Yoshida Y."/>
            <person name="Fujiwara M."/>
            <person name="Mori M."/>
            <person name="Tomita M."/>
            <person name="Arakawa K."/>
        </authorList>
    </citation>
    <scope>NUCLEOTIDE SEQUENCE [LARGE SCALE GENOMIC DNA]</scope>
</reference>
<dbReference type="Gene3D" id="3.30.420.10">
    <property type="entry name" value="Ribonuclease H-like superfamily/Ribonuclease H"/>
    <property type="match status" value="1"/>
</dbReference>
<dbReference type="EMBL" id="BGPR01005679">
    <property type="protein sequence ID" value="GBN12427.1"/>
    <property type="molecule type" value="Genomic_DNA"/>
</dbReference>
<evidence type="ECO:0000313" key="7">
    <source>
        <dbReference type="Proteomes" id="UP000499080"/>
    </source>
</evidence>
<dbReference type="OrthoDB" id="10267235at2759"/>
<evidence type="ECO:0000313" key="6">
    <source>
        <dbReference type="EMBL" id="GBN12427.1"/>
    </source>
</evidence>
<sequence length="533" mass="60533">MTTSHKEDFKNIKEDAYKLCQEFLGDTWGELSISEFGFSVVSGGLSNSLYRCSLPENVVVKNPKTPRQVLLRIYGPFQENMNVVLTEVTTFIFLAERKLGPKLYGVFPNGRLEEFIPSRTLSSKDYRVMYPAIARELAKIHALDVPVRKIPDFWPVIMKKWLNDVERDTKQKKNSTFAYSDVYTEAIEWLTEKIKKSGSPVVYCHNDLLGGNILFRDDSPSEEDPRLMLIDFEFGAYNYSAERGQTVTAVCCMSATRVFVPPELILPRKRMNPLLYKDAPNGTLPLISDTGYMNSYLFIDWLKHFVKHAKPSTEDPVLLIADNHTSHCALPAILFCRANHITFLTLPLHTSHVLQPLDKCFFASLKALYSSETEKWLVQNPGKSITLYKVSGIFQKAYSATARFQLAEKAFRVTGIEPNNPDIISEDSYSPSLVTLAPLDNDCTFAVAPEENEVSSSTSQIDVSIQSILPLPLHEQRGAKRKSKSQKSEIMTSSLFKDFLEKNEKEKMELEEAKANRFFKKNKNGDKTKKEKP</sequence>
<evidence type="ECO:0000256" key="4">
    <source>
        <dbReference type="SAM" id="MobiDB-lite"/>
    </source>
</evidence>
<dbReference type="SUPFAM" id="SSF56112">
    <property type="entry name" value="Protein kinase-like (PK-like)"/>
    <property type="match status" value="1"/>
</dbReference>
<feature type="compositionally biased region" description="Basic and acidic residues" evidence="4">
    <location>
        <begin position="523"/>
        <end position="533"/>
    </location>
</feature>
<evidence type="ECO:0000259" key="5">
    <source>
        <dbReference type="Pfam" id="PF03184"/>
    </source>
</evidence>
<evidence type="ECO:0000256" key="1">
    <source>
        <dbReference type="ARBA" id="ARBA00023209"/>
    </source>
</evidence>
<keyword evidence="2" id="KW-1208">Phospholipid metabolism</keyword>
<dbReference type="Gene3D" id="3.30.200.20">
    <property type="entry name" value="Phosphorylase Kinase, domain 1"/>
    <property type="match status" value="1"/>
</dbReference>
<keyword evidence="1" id="KW-0594">Phospholipid biosynthesis</keyword>
<dbReference type="PANTHER" id="PTHR22603:SF93">
    <property type="entry name" value="RE24176P"/>
    <property type="match status" value="1"/>
</dbReference>
<dbReference type="PANTHER" id="PTHR22603">
    <property type="entry name" value="CHOLINE/ETHANOALAMINE KINASE"/>
    <property type="match status" value="1"/>
</dbReference>
<dbReference type="Gene3D" id="3.90.1200.10">
    <property type="match status" value="1"/>
</dbReference>
<feature type="domain" description="DDE-1" evidence="5">
    <location>
        <begin position="247"/>
        <end position="382"/>
    </location>
</feature>
<dbReference type="InterPro" id="IPR011009">
    <property type="entry name" value="Kinase-like_dom_sf"/>
</dbReference>
<dbReference type="GO" id="GO:0004103">
    <property type="term" value="F:choline kinase activity"/>
    <property type="evidence" value="ECO:0007669"/>
    <property type="project" value="TreeGrafter"/>
</dbReference>
<accession>A0A4Y2LGG8</accession>
<dbReference type="Pfam" id="PF03184">
    <property type="entry name" value="DDE_1"/>
    <property type="match status" value="1"/>
</dbReference>
<keyword evidence="1" id="KW-0443">Lipid metabolism</keyword>
<evidence type="ECO:0000256" key="3">
    <source>
        <dbReference type="ARBA" id="ARBA00038211"/>
    </source>
</evidence>
<comment type="similarity">
    <text evidence="3">Belongs to the choline/ethanolamine kinase family.</text>
</comment>
<protein>
    <submittedName>
        <fullName evidence="6">Choline/ethanolamine kinase</fullName>
    </submittedName>
</protein>
<dbReference type="AlphaFoldDB" id="A0A4Y2LGG8"/>
<dbReference type="GO" id="GO:0006646">
    <property type="term" value="P:phosphatidylethanolamine biosynthetic process"/>
    <property type="evidence" value="ECO:0007669"/>
    <property type="project" value="TreeGrafter"/>
</dbReference>
<keyword evidence="6" id="KW-0418">Kinase</keyword>
<dbReference type="GO" id="GO:0005737">
    <property type="term" value="C:cytoplasm"/>
    <property type="evidence" value="ECO:0007669"/>
    <property type="project" value="TreeGrafter"/>
</dbReference>
<gene>
    <name evidence="6" type="primary">Chkb_1</name>
    <name evidence="6" type="ORF">AVEN_68450_1</name>
</gene>
<proteinExistence type="inferred from homology"/>
<dbReference type="InterPro" id="IPR004875">
    <property type="entry name" value="DDE_SF_endonuclease_dom"/>
</dbReference>
<dbReference type="GO" id="GO:0003676">
    <property type="term" value="F:nucleic acid binding"/>
    <property type="evidence" value="ECO:0007669"/>
    <property type="project" value="InterPro"/>
</dbReference>
<dbReference type="InterPro" id="IPR036397">
    <property type="entry name" value="RNaseH_sf"/>
</dbReference>
<keyword evidence="1" id="KW-0444">Lipid biosynthesis</keyword>
<comment type="caution">
    <text evidence="6">The sequence shown here is derived from an EMBL/GenBank/DDBJ whole genome shotgun (WGS) entry which is preliminary data.</text>
</comment>
<organism evidence="6 7">
    <name type="scientific">Araneus ventricosus</name>
    <name type="common">Orbweaver spider</name>
    <name type="synonym">Epeira ventricosa</name>
    <dbReference type="NCBI Taxonomy" id="182803"/>
    <lineage>
        <taxon>Eukaryota</taxon>
        <taxon>Metazoa</taxon>
        <taxon>Ecdysozoa</taxon>
        <taxon>Arthropoda</taxon>
        <taxon>Chelicerata</taxon>
        <taxon>Arachnida</taxon>
        <taxon>Araneae</taxon>
        <taxon>Araneomorphae</taxon>
        <taxon>Entelegynae</taxon>
        <taxon>Araneoidea</taxon>
        <taxon>Araneidae</taxon>
        <taxon>Araneus</taxon>
    </lineage>
</organism>
<evidence type="ECO:0000256" key="2">
    <source>
        <dbReference type="ARBA" id="ARBA00023264"/>
    </source>
</evidence>
<dbReference type="GO" id="GO:0004305">
    <property type="term" value="F:ethanolamine kinase activity"/>
    <property type="evidence" value="ECO:0007669"/>
    <property type="project" value="TreeGrafter"/>
</dbReference>
<name>A0A4Y2LGG8_ARAVE</name>
<keyword evidence="6" id="KW-0808">Transferase</keyword>
<keyword evidence="7" id="KW-1185">Reference proteome</keyword>
<feature type="region of interest" description="Disordered" evidence="4">
    <location>
        <begin position="514"/>
        <end position="533"/>
    </location>
</feature>